<sequence>MGIRILFIFLLTSGTIIGQLPIAVIDIEAGVPTAVSSPMFEDDFGPVSGDESMTLVFSYWDDYYYEEVSDTVDLAYSVENYTLSINATMDLCEKRDSLISVQKPAHRHCK</sequence>
<dbReference type="EMBL" id="UINC01063743">
    <property type="protein sequence ID" value="SVB91693.1"/>
    <property type="molecule type" value="Genomic_DNA"/>
</dbReference>
<protein>
    <submittedName>
        <fullName evidence="1">Uncharacterized protein</fullName>
    </submittedName>
</protein>
<organism evidence="1">
    <name type="scientific">marine metagenome</name>
    <dbReference type="NCBI Taxonomy" id="408172"/>
    <lineage>
        <taxon>unclassified sequences</taxon>
        <taxon>metagenomes</taxon>
        <taxon>ecological metagenomes</taxon>
    </lineage>
</organism>
<name>A0A382HYI5_9ZZZZ</name>
<gene>
    <name evidence="1" type="ORF">METZ01_LOCUS244547</name>
</gene>
<evidence type="ECO:0000313" key="1">
    <source>
        <dbReference type="EMBL" id="SVB91693.1"/>
    </source>
</evidence>
<proteinExistence type="predicted"/>
<dbReference type="AlphaFoldDB" id="A0A382HYI5"/>
<accession>A0A382HYI5</accession>
<reference evidence="1" key="1">
    <citation type="submission" date="2018-05" db="EMBL/GenBank/DDBJ databases">
        <authorList>
            <person name="Lanie J.A."/>
            <person name="Ng W.-L."/>
            <person name="Kazmierczak K.M."/>
            <person name="Andrzejewski T.M."/>
            <person name="Davidsen T.M."/>
            <person name="Wayne K.J."/>
            <person name="Tettelin H."/>
            <person name="Glass J.I."/>
            <person name="Rusch D."/>
            <person name="Podicherti R."/>
            <person name="Tsui H.-C.T."/>
            <person name="Winkler M.E."/>
        </authorList>
    </citation>
    <scope>NUCLEOTIDE SEQUENCE</scope>
</reference>